<sequence length="248" mass="25555">MREQKDPAVSRMTARDAATGATSGVGYIEGVAEVTSRRSGSTGNSAQANQPLPAFGRRRTDAPREWTSIQPRQPASPAIGDTGAAGAEALAGAETTRKPRSGHRRERARIAPGRLGLVACAFAFGLLLLPAFLVSFPDTPVAATASNVGGYAVRLDTVSASLVSHGNGRILKIAGKISNSGTAIASVPPLRIDFADRSAGLRSRTLQTSVGRLGAGQSVDFVSMIAVPDNAKGDVRVGFFGTSGKGEQ</sequence>
<keyword evidence="4" id="KW-1185">Reference proteome</keyword>
<reference evidence="3 4" key="1">
    <citation type="submission" date="2021-04" db="EMBL/GenBank/DDBJ databases">
        <title>Whole genome sequence of Jiella sp. KSK16Y-1.</title>
        <authorList>
            <person name="Tuo L."/>
        </authorList>
    </citation>
    <scope>NUCLEOTIDE SEQUENCE [LARGE SCALE GENOMIC DNA]</scope>
    <source>
        <strain evidence="3 4">KSK16Y-1</strain>
    </source>
</reference>
<name>A0ABS4BEG4_9HYPH</name>
<evidence type="ECO:0008006" key="5">
    <source>
        <dbReference type="Google" id="ProtNLM"/>
    </source>
</evidence>
<feature type="compositionally biased region" description="Basic residues" evidence="1">
    <location>
        <begin position="98"/>
        <end position="107"/>
    </location>
</feature>
<feature type="region of interest" description="Disordered" evidence="1">
    <location>
        <begin position="1"/>
        <end position="107"/>
    </location>
</feature>
<protein>
    <recommendedName>
        <fullName evidence="5">DUF3426 domain-containing protein</fullName>
    </recommendedName>
</protein>
<organism evidence="3 4">
    <name type="scientific">Jiella mangrovi</name>
    <dbReference type="NCBI Taxonomy" id="2821407"/>
    <lineage>
        <taxon>Bacteria</taxon>
        <taxon>Pseudomonadati</taxon>
        <taxon>Pseudomonadota</taxon>
        <taxon>Alphaproteobacteria</taxon>
        <taxon>Hyphomicrobiales</taxon>
        <taxon>Aurantimonadaceae</taxon>
        <taxon>Jiella</taxon>
    </lineage>
</organism>
<gene>
    <name evidence="3" type="ORF">J6595_06125</name>
</gene>
<evidence type="ECO:0000256" key="2">
    <source>
        <dbReference type="SAM" id="Phobius"/>
    </source>
</evidence>
<dbReference type="RefSeq" id="WP_209593570.1">
    <property type="nucleotide sequence ID" value="NZ_JAGJCF010000003.1"/>
</dbReference>
<keyword evidence="2" id="KW-1133">Transmembrane helix</keyword>
<accession>A0ABS4BEG4</accession>
<dbReference type="Proteomes" id="UP000678276">
    <property type="component" value="Unassembled WGS sequence"/>
</dbReference>
<dbReference type="EMBL" id="JAGJCF010000003">
    <property type="protein sequence ID" value="MBP0615152.1"/>
    <property type="molecule type" value="Genomic_DNA"/>
</dbReference>
<evidence type="ECO:0000256" key="1">
    <source>
        <dbReference type="SAM" id="MobiDB-lite"/>
    </source>
</evidence>
<comment type="caution">
    <text evidence="3">The sequence shown here is derived from an EMBL/GenBank/DDBJ whole genome shotgun (WGS) entry which is preliminary data.</text>
</comment>
<feature type="compositionally biased region" description="Low complexity" evidence="1">
    <location>
        <begin position="82"/>
        <end position="94"/>
    </location>
</feature>
<feature type="compositionally biased region" description="Polar residues" evidence="1">
    <location>
        <begin position="37"/>
        <end position="50"/>
    </location>
</feature>
<feature type="transmembrane region" description="Helical" evidence="2">
    <location>
        <begin position="115"/>
        <end position="136"/>
    </location>
</feature>
<keyword evidence="2" id="KW-0812">Transmembrane</keyword>
<evidence type="ECO:0000313" key="4">
    <source>
        <dbReference type="Proteomes" id="UP000678276"/>
    </source>
</evidence>
<proteinExistence type="predicted"/>
<keyword evidence="2" id="KW-0472">Membrane</keyword>
<evidence type="ECO:0000313" key="3">
    <source>
        <dbReference type="EMBL" id="MBP0615152.1"/>
    </source>
</evidence>